<sequence>MPANPALAAKVPGGSSSGAAVAMAANLVDFALGWFARDPNLLRLVGHILMQVPCIFQLNPRQIIKADDCFQQLNDPLDRSSLLVVKSAEKLFGKLSSLETNGELKVSSLKSLASIMQFLQRHEFRLVNEEWINAVKPYLHPAVSADLYEKFELSDVEVEHFKSIRNEMRAAIRSLLKVRILHHCAS</sequence>
<reference evidence="1 2" key="1">
    <citation type="journal article" date="2023" name="Plants (Basel)">
        <title>Bridging the Gap: Combining Genomics and Transcriptomics Approaches to Understand Stylosanthes scabra, an Orphan Legume from the Brazilian Caatinga.</title>
        <authorList>
            <person name="Ferreira-Neto J.R.C."/>
            <person name="da Silva M.D."/>
            <person name="Binneck E."/>
            <person name="de Melo N.F."/>
            <person name="da Silva R.H."/>
            <person name="de Melo A.L.T.M."/>
            <person name="Pandolfi V."/>
            <person name="Bustamante F.O."/>
            <person name="Brasileiro-Vidal A.C."/>
            <person name="Benko-Iseppon A.M."/>
        </authorList>
    </citation>
    <scope>NUCLEOTIDE SEQUENCE [LARGE SCALE GENOMIC DNA]</scope>
    <source>
        <tissue evidence="1">Leaves</tissue>
    </source>
</reference>
<evidence type="ECO:0000313" key="1">
    <source>
        <dbReference type="EMBL" id="MED6168693.1"/>
    </source>
</evidence>
<dbReference type="Proteomes" id="UP001341840">
    <property type="component" value="Unassembled WGS sequence"/>
</dbReference>
<organism evidence="1 2">
    <name type="scientific">Stylosanthes scabra</name>
    <dbReference type="NCBI Taxonomy" id="79078"/>
    <lineage>
        <taxon>Eukaryota</taxon>
        <taxon>Viridiplantae</taxon>
        <taxon>Streptophyta</taxon>
        <taxon>Embryophyta</taxon>
        <taxon>Tracheophyta</taxon>
        <taxon>Spermatophyta</taxon>
        <taxon>Magnoliopsida</taxon>
        <taxon>eudicotyledons</taxon>
        <taxon>Gunneridae</taxon>
        <taxon>Pentapetalae</taxon>
        <taxon>rosids</taxon>
        <taxon>fabids</taxon>
        <taxon>Fabales</taxon>
        <taxon>Fabaceae</taxon>
        <taxon>Papilionoideae</taxon>
        <taxon>50 kb inversion clade</taxon>
        <taxon>dalbergioids sensu lato</taxon>
        <taxon>Dalbergieae</taxon>
        <taxon>Pterocarpus clade</taxon>
        <taxon>Stylosanthes</taxon>
    </lineage>
</organism>
<evidence type="ECO:0000313" key="2">
    <source>
        <dbReference type="Proteomes" id="UP001341840"/>
    </source>
</evidence>
<dbReference type="Gene3D" id="3.90.1300.10">
    <property type="entry name" value="Amidase signature (AS) domain"/>
    <property type="match status" value="1"/>
</dbReference>
<keyword evidence="2" id="KW-1185">Reference proteome</keyword>
<dbReference type="PANTHER" id="PTHR46310">
    <property type="entry name" value="AMIDASE 1"/>
    <property type="match status" value="1"/>
</dbReference>
<dbReference type="InterPro" id="IPR036928">
    <property type="entry name" value="AS_sf"/>
</dbReference>
<protein>
    <submittedName>
        <fullName evidence="1">Uncharacterized protein</fullName>
    </submittedName>
</protein>
<dbReference type="PANTHER" id="PTHR46310:SF5">
    <property type="entry name" value="OUTER ENVELOPE PROTEIN 64, CHLOROPLASTIC"/>
    <property type="match status" value="1"/>
</dbReference>
<accession>A0ABU6V9U0</accession>
<dbReference type="EMBL" id="JASCZI010151071">
    <property type="protein sequence ID" value="MED6168693.1"/>
    <property type="molecule type" value="Genomic_DNA"/>
</dbReference>
<proteinExistence type="predicted"/>
<name>A0ABU6V9U0_9FABA</name>
<dbReference type="SUPFAM" id="SSF75304">
    <property type="entry name" value="Amidase signature (AS) enzymes"/>
    <property type="match status" value="1"/>
</dbReference>
<comment type="caution">
    <text evidence="1">The sequence shown here is derived from an EMBL/GenBank/DDBJ whole genome shotgun (WGS) entry which is preliminary data.</text>
</comment>
<gene>
    <name evidence="1" type="ORF">PIB30_013883</name>
</gene>